<comment type="caution">
    <text evidence="1">The sequence shown here is derived from an EMBL/GenBank/DDBJ whole genome shotgun (WGS) entry which is preliminary data.</text>
</comment>
<dbReference type="AlphaFoldDB" id="A0A8K0HB05"/>
<dbReference type="Proteomes" id="UP000796880">
    <property type="component" value="Unassembled WGS sequence"/>
</dbReference>
<dbReference type="EMBL" id="VOIH02000004">
    <property type="protein sequence ID" value="KAF3448884.1"/>
    <property type="molecule type" value="Genomic_DNA"/>
</dbReference>
<sequence length="127" mass="14922">MKVDRMANEVRLIDMRADCMTNEFREFRLDTMQAFRLMQDSMQEAFKFMRKQHYLVHHDTRMHDATEDVAMRDEGGTPNLNMNMVDDESEVQYVTLSKVGIHTSHMTKIGNIVTMYIASSRVRDIRG</sequence>
<keyword evidence="2" id="KW-1185">Reference proteome</keyword>
<gene>
    <name evidence="1" type="ORF">FNV43_RR09600</name>
</gene>
<protein>
    <submittedName>
        <fullName evidence="1">Uncharacterized protein</fullName>
    </submittedName>
</protein>
<evidence type="ECO:0000313" key="1">
    <source>
        <dbReference type="EMBL" id="KAF3448884.1"/>
    </source>
</evidence>
<accession>A0A8K0HB05</accession>
<evidence type="ECO:0000313" key="2">
    <source>
        <dbReference type="Proteomes" id="UP000796880"/>
    </source>
</evidence>
<organism evidence="1 2">
    <name type="scientific">Rhamnella rubrinervis</name>
    <dbReference type="NCBI Taxonomy" id="2594499"/>
    <lineage>
        <taxon>Eukaryota</taxon>
        <taxon>Viridiplantae</taxon>
        <taxon>Streptophyta</taxon>
        <taxon>Embryophyta</taxon>
        <taxon>Tracheophyta</taxon>
        <taxon>Spermatophyta</taxon>
        <taxon>Magnoliopsida</taxon>
        <taxon>eudicotyledons</taxon>
        <taxon>Gunneridae</taxon>
        <taxon>Pentapetalae</taxon>
        <taxon>rosids</taxon>
        <taxon>fabids</taxon>
        <taxon>Rosales</taxon>
        <taxon>Rhamnaceae</taxon>
        <taxon>rhamnoid group</taxon>
        <taxon>Rhamneae</taxon>
        <taxon>Rhamnella</taxon>
    </lineage>
</organism>
<reference evidence="1" key="1">
    <citation type="submission" date="2020-03" db="EMBL/GenBank/DDBJ databases">
        <title>A high-quality chromosome-level genome assembly of a woody plant with both climbing and erect habits, Rhamnella rubrinervis.</title>
        <authorList>
            <person name="Lu Z."/>
            <person name="Yang Y."/>
            <person name="Zhu X."/>
            <person name="Sun Y."/>
        </authorList>
    </citation>
    <scope>NUCLEOTIDE SEQUENCE</scope>
    <source>
        <strain evidence="1">BYM</strain>
        <tissue evidence="1">Leaf</tissue>
    </source>
</reference>
<name>A0A8K0HB05_9ROSA</name>
<proteinExistence type="predicted"/>